<dbReference type="PANTHER" id="PTHR43081">
    <property type="entry name" value="ADENYLATE CYCLASE, TERMINAL-DIFFERENTIATION SPECIFIC-RELATED"/>
    <property type="match status" value="1"/>
</dbReference>
<evidence type="ECO:0000259" key="2">
    <source>
        <dbReference type="PROSITE" id="PS50125"/>
    </source>
</evidence>
<dbReference type="SUPFAM" id="SSF55073">
    <property type="entry name" value="Nucleotide cyclase"/>
    <property type="match status" value="1"/>
</dbReference>
<evidence type="ECO:0000313" key="4">
    <source>
        <dbReference type="Proteomes" id="UP000432089"/>
    </source>
</evidence>
<accession>A0A7V7TVM3</accession>
<comment type="caution">
    <text evidence="3">The sequence shown here is derived from an EMBL/GenBank/DDBJ whole genome shotgun (WGS) entry which is preliminary data.</text>
</comment>
<organism evidence="3 4">
    <name type="scientific">Plantimonas leprariae</name>
    <dbReference type="NCBI Taxonomy" id="2615207"/>
    <lineage>
        <taxon>Bacteria</taxon>
        <taxon>Pseudomonadati</taxon>
        <taxon>Pseudomonadota</taxon>
        <taxon>Alphaproteobacteria</taxon>
        <taxon>Hyphomicrobiales</taxon>
        <taxon>Aurantimonadaceae</taxon>
        <taxon>Plantimonas</taxon>
    </lineage>
</organism>
<dbReference type="InterPro" id="IPR007890">
    <property type="entry name" value="CHASE2"/>
</dbReference>
<dbReference type="SMART" id="SM00044">
    <property type="entry name" value="CYCc"/>
    <property type="match status" value="1"/>
</dbReference>
<feature type="transmembrane region" description="Helical" evidence="1">
    <location>
        <begin position="345"/>
        <end position="362"/>
    </location>
</feature>
<dbReference type="InterPro" id="IPR001054">
    <property type="entry name" value="A/G_cyclase"/>
</dbReference>
<keyword evidence="1" id="KW-0812">Transmembrane</keyword>
<sequence length="698" mass="74640">MGNAGPASRLGSRRLQPLRRGYRGCTARAGCRAHCHRDAEGALLTGFARFSRSGRRRTGEGLLAAFVAFAAAALIALLPPFAETEARIFDFLSTVAPPPVAEGAANDVVIVAIDEPSFSEIGLQWPWPRSLHADLVRALRQAGATAIGLDLVFAEASKPEEDTALASALGPDTVLASDESLIETPQMRQFVRTEPLPELTANGAATGLAALPLDPDGTLRRLPAIGDAFARKVLATVDPESAHRLEGRGDALLQARGPARTYPTVSYYQALDPTAFLPPDTFRNRIVLVGRSLQTAVDADTGSPDTFATPWTIRSGTLLSGVEVHASVVDALREGRAILPLSRSASLLSIAFAAVLAAAIAWRPADRRTVIAGLAFVLLIFVASFALLKGAEVYMRPLAPALAAFGTAAALGTRDLAEERRRRREIVRAFSLYLAPAQVERLVAEPDALKLGGETRRLTVLFSDVRNFTPLAETMKNEPEKLTQLMNRLLTPMSEAVFAEGGTIDKFIGDCLMAFWNAPLADEDHALHAVRAGRAMLKAVEDLNLALKAESADPASVPELSVGVGINTGICVVGNFGSEKRFDYSVLGDAVNYASRLESASKQAGVPLLIGADTAAAVDEALGPVLADRIEVKGRSGRAPVYTIPPGPPIRVDERRRFDAMVERLILGEIIAANDQISDTRLKDLLLAYHDREQVKRG</sequence>
<dbReference type="InterPro" id="IPR029787">
    <property type="entry name" value="Nucleotide_cyclase"/>
</dbReference>
<dbReference type="AlphaFoldDB" id="A0A7V7TVM3"/>
<dbReference type="Pfam" id="PF00211">
    <property type="entry name" value="Guanylate_cyc"/>
    <property type="match status" value="1"/>
</dbReference>
<dbReference type="GO" id="GO:0004016">
    <property type="term" value="F:adenylate cyclase activity"/>
    <property type="evidence" value="ECO:0007669"/>
    <property type="project" value="UniProtKB-ARBA"/>
</dbReference>
<keyword evidence="1" id="KW-0472">Membrane</keyword>
<protein>
    <submittedName>
        <fullName evidence="3">Adenylate/guanylate cyclase domain-containing protein</fullName>
    </submittedName>
</protein>
<dbReference type="CDD" id="cd07302">
    <property type="entry name" value="CHD"/>
    <property type="match status" value="1"/>
</dbReference>
<dbReference type="Gene3D" id="3.30.70.1230">
    <property type="entry name" value="Nucleotide cyclase"/>
    <property type="match status" value="1"/>
</dbReference>
<reference evidence="3 4" key="1">
    <citation type="submission" date="2019-09" db="EMBL/GenBank/DDBJ databases">
        <title>YIM 132180 draft genome.</title>
        <authorList>
            <person name="Zhang K."/>
        </authorList>
    </citation>
    <scope>NUCLEOTIDE SEQUENCE [LARGE SCALE GENOMIC DNA]</scope>
    <source>
        <strain evidence="3 4">YIM 132180</strain>
    </source>
</reference>
<dbReference type="Proteomes" id="UP000432089">
    <property type="component" value="Unassembled WGS sequence"/>
</dbReference>
<dbReference type="Pfam" id="PF05226">
    <property type="entry name" value="CHASE2"/>
    <property type="match status" value="1"/>
</dbReference>
<dbReference type="PANTHER" id="PTHR43081:SF1">
    <property type="entry name" value="ADENYLATE CYCLASE, TERMINAL-DIFFERENTIATION SPECIFIC"/>
    <property type="match status" value="1"/>
</dbReference>
<dbReference type="EMBL" id="VZDO01000014">
    <property type="protein sequence ID" value="KAB0678086.1"/>
    <property type="molecule type" value="Genomic_DNA"/>
</dbReference>
<dbReference type="InterPro" id="IPR050697">
    <property type="entry name" value="Adenylyl/Guanylyl_Cyclase_3/4"/>
</dbReference>
<feature type="transmembrane region" description="Helical" evidence="1">
    <location>
        <begin position="62"/>
        <end position="82"/>
    </location>
</feature>
<keyword evidence="1" id="KW-1133">Transmembrane helix</keyword>
<dbReference type="PROSITE" id="PS50125">
    <property type="entry name" value="GUANYLATE_CYCLASE_2"/>
    <property type="match status" value="1"/>
</dbReference>
<evidence type="ECO:0000256" key="1">
    <source>
        <dbReference type="SAM" id="Phobius"/>
    </source>
</evidence>
<keyword evidence="4" id="KW-1185">Reference proteome</keyword>
<dbReference type="SMART" id="SM01080">
    <property type="entry name" value="CHASE2"/>
    <property type="match status" value="1"/>
</dbReference>
<name>A0A7V7TVM3_9HYPH</name>
<proteinExistence type="predicted"/>
<dbReference type="GO" id="GO:0035556">
    <property type="term" value="P:intracellular signal transduction"/>
    <property type="evidence" value="ECO:0007669"/>
    <property type="project" value="InterPro"/>
</dbReference>
<feature type="transmembrane region" description="Helical" evidence="1">
    <location>
        <begin position="369"/>
        <end position="388"/>
    </location>
</feature>
<dbReference type="GO" id="GO:0006171">
    <property type="term" value="P:cAMP biosynthetic process"/>
    <property type="evidence" value="ECO:0007669"/>
    <property type="project" value="TreeGrafter"/>
</dbReference>
<feature type="domain" description="Guanylate cyclase" evidence="2">
    <location>
        <begin position="459"/>
        <end position="598"/>
    </location>
</feature>
<evidence type="ECO:0000313" key="3">
    <source>
        <dbReference type="EMBL" id="KAB0678086.1"/>
    </source>
</evidence>
<gene>
    <name evidence="3" type="ORF">F6X38_16815</name>
</gene>